<accession>A0A7W6FYW5</accession>
<feature type="transmembrane region" description="Helical" evidence="1">
    <location>
        <begin position="35"/>
        <end position="56"/>
    </location>
</feature>
<comment type="caution">
    <text evidence="2">The sequence shown here is derived from an EMBL/GenBank/DDBJ whole genome shotgun (WGS) entry which is preliminary data.</text>
</comment>
<dbReference type="EMBL" id="JACIDY010000005">
    <property type="protein sequence ID" value="MBB3940681.1"/>
    <property type="molecule type" value="Genomic_DNA"/>
</dbReference>
<keyword evidence="1" id="KW-0472">Membrane</keyword>
<dbReference type="AlphaFoldDB" id="A0A7W6FYW5"/>
<sequence length="184" mass="20370">MIITILADAATSLAARSVASGPPSMFPRAFNDDVSLFMFNLFGMTAMTFLGAMMAGKQARRVWIQRFHDHPKDPVTIYRAILFLAATGICLRCGAEALNLWGWNQDDPVTTARVIMAKRWIDPIALGCGIVWMTLAILGEPGLEHQLRKAPLPVDMWSRWPELLRAIIVVVLSFFAALAAVCLR</sequence>
<proteinExistence type="predicted"/>
<feature type="transmembrane region" description="Helical" evidence="1">
    <location>
        <begin position="123"/>
        <end position="143"/>
    </location>
</feature>
<evidence type="ECO:0000256" key="1">
    <source>
        <dbReference type="SAM" id="Phobius"/>
    </source>
</evidence>
<organism evidence="2 3">
    <name type="scientific">Novosphingobium fluoreni</name>
    <dbReference type="NCBI Taxonomy" id="1391222"/>
    <lineage>
        <taxon>Bacteria</taxon>
        <taxon>Pseudomonadati</taxon>
        <taxon>Pseudomonadota</taxon>
        <taxon>Alphaproteobacteria</taxon>
        <taxon>Sphingomonadales</taxon>
        <taxon>Sphingomonadaceae</taxon>
        <taxon>Novosphingobium</taxon>
    </lineage>
</organism>
<keyword evidence="1" id="KW-1133">Transmembrane helix</keyword>
<reference evidence="2 3" key="1">
    <citation type="submission" date="2020-08" db="EMBL/GenBank/DDBJ databases">
        <title>Genomic Encyclopedia of Type Strains, Phase IV (KMG-IV): sequencing the most valuable type-strain genomes for metagenomic binning, comparative biology and taxonomic classification.</title>
        <authorList>
            <person name="Goeker M."/>
        </authorList>
    </citation>
    <scope>NUCLEOTIDE SEQUENCE [LARGE SCALE GENOMIC DNA]</scope>
    <source>
        <strain evidence="2 3">DSM 27568</strain>
    </source>
</reference>
<protein>
    <submittedName>
        <fullName evidence="2">Uncharacterized protein</fullName>
    </submittedName>
</protein>
<keyword evidence="1" id="KW-0812">Transmembrane</keyword>
<dbReference type="Proteomes" id="UP000561459">
    <property type="component" value="Unassembled WGS sequence"/>
</dbReference>
<evidence type="ECO:0000313" key="2">
    <source>
        <dbReference type="EMBL" id="MBB3940681.1"/>
    </source>
</evidence>
<keyword evidence="3" id="KW-1185">Reference proteome</keyword>
<name>A0A7W6FYW5_9SPHN</name>
<gene>
    <name evidence="2" type="ORF">GGR39_002338</name>
</gene>
<dbReference type="RefSeq" id="WP_183617269.1">
    <property type="nucleotide sequence ID" value="NZ_JACIDY010000005.1"/>
</dbReference>
<feature type="transmembrane region" description="Helical" evidence="1">
    <location>
        <begin position="163"/>
        <end position="183"/>
    </location>
</feature>
<evidence type="ECO:0000313" key="3">
    <source>
        <dbReference type="Proteomes" id="UP000561459"/>
    </source>
</evidence>